<feature type="compositionally biased region" description="Basic and acidic residues" evidence="1">
    <location>
        <begin position="83"/>
        <end position="99"/>
    </location>
</feature>
<dbReference type="AlphaFoldDB" id="A0AAD4F202"/>
<gene>
    <name evidence="2" type="ORF">NEMBOFW57_001402</name>
</gene>
<feature type="compositionally biased region" description="Basic and acidic residues" evidence="1">
    <location>
        <begin position="1"/>
        <end position="23"/>
    </location>
</feature>
<evidence type="ECO:0000313" key="2">
    <source>
        <dbReference type="EMBL" id="KAG7291384.1"/>
    </source>
</evidence>
<comment type="caution">
    <text evidence="2">The sequence shown here is derived from an EMBL/GenBank/DDBJ whole genome shotgun (WGS) entry which is preliminary data.</text>
</comment>
<proteinExistence type="predicted"/>
<dbReference type="EMBL" id="JAHCVI010000001">
    <property type="protein sequence ID" value="KAG7291384.1"/>
    <property type="molecule type" value="Genomic_DNA"/>
</dbReference>
<accession>A0AAD4F202</accession>
<feature type="region of interest" description="Disordered" evidence="1">
    <location>
        <begin position="1"/>
        <end position="99"/>
    </location>
</feature>
<name>A0AAD4F202_9PEZI</name>
<evidence type="ECO:0000313" key="3">
    <source>
        <dbReference type="Proteomes" id="UP001197093"/>
    </source>
</evidence>
<dbReference type="Proteomes" id="UP001197093">
    <property type="component" value="Unassembled WGS sequence"/>
</dbReference>
<evidence type="ECO:0000256" key="1">
    <source>
        <dbReference type="SAM" id="MobiDB-lite"/>
    </source>
</evidence>
<organism evidence="2 3">
    <name type="scientific">Staphylotrichum longicolle</name>
    <dbReference type="NCBI Taxonomy" id="669026"/>
    <lineage>
        <taxon>Eukaryota</taxon>
        <taxon>Fungi</taxon>
        <taxon>Dikarya</taxon>
        <taxon>Ascomycota</taxon>
        <taxon>Pezizomycotina</taxon>
        <taxon>Sordariomycetes</taxon>
        <taxon>Sordariomycetidae</taxon>
        <taxon>Sordariales</taxon>
        <taxon>Chaetomiaceae</taxon>
        <taxon>Staphylotrichum</taxon>
    </lineage>
</organism>
<sequence>MSERGPGHDKLRNTAQQAERELNTKQSAGKGRASGVKGSGMKESGHGSAPQGTSGSGDPPTHVYEHKLGHVEESTVRSWGTDPNHHERATLRKETESAD</sequence>
<feature type="compositionally biased region" description="Basic and acidic residues" evidence="1">
    <location>
        <begin position="63"/>
        <end position="75"/>
    </location>
</feature>
<keyword evidence="3" id="KW-1185">Reference proteome</keyword>
<reference evidence="2" key="1">
    <citation type="submission" date="2023-02" db="EMBL/GenBank/DDBJ databases">
        <authorList>
            <person name="Palmer J.M."/>
        </authorList>
    </citation>
    <scope>NUCLEOTIDE SEQUENCE</scope>
    <source>
        <strain evidence="2">FW57</strain>
    </source>
</reference>
<protein>
    <submittedName>
        <fullName evidence="2">Uncharacterized protein</fullName>
    </submittedName>
</protein>